<reference evidence="1" key="1">
    <citation type="journal article" date="2015" name="Nature">
        <title>Complex archaea that bridge the gap between prokaryotes and eukaryotes.</title>
        <authorList>
            <person name="Spang A."/>
            <person name="Saw J.H."/>
            <person name="Jorgensen S.L."/>
            <person name="Zaremba-Niedzwiedzka K."/>
            <person name="Martijn J."/>
            <person name="Lind A.E."/>
            <person name="van Eijk R."/>
            <person name="Schleper C."/>
            <person name="Guy L."/>
            <person name="Ettema T.J."/>
        </authorList>
    </citation>
    <scope>NUCLEOTIDE SEQUENCE</scope>
</reference>
<gene>
    <name evidence="1" type="ORF">LCGC14_3153450</name>
</gene>
<dbReference type="AlphaFoldDB" id="A0A0F8VTF3"/>
<sequence>MKKIYVMMAVMIFVAFATGVIAERVSDRGEEPTPTTRFNIPRIFNLSDGDVHAYRLFIGDNAVILSEERGELSIESNRGSSVRINGNLNVTGNIQVQGCIMYNMSGVAQTLGDCI</sequence>
<evidence type="ECO:0000313" key="1">
    <source>
        <dbReference type="EMBL" id="KKK47612.1"/>
    </source>
</evidence>
<dbReference type="EMBL" id="LAZR01069491">
    <property type="protein sequence ID" value="KKK47612.1"/>
    <property type="molecule type" value="Genomic_DNA"/>
</dbReference>
<comment type="caution">
    <text evidence="1">The sequence shown here is derived from an EMBL/GenBank/DDBJ whole genome shotgun (WGS) entry which is preliminary data.</text>
</comment>
<organism evidence="1">
    <name type="scientific">marine sediment metagenome</name>
    <dbReference type="NCBI Taxonomy" id="412755"/>
    <lineage>
        <taxon>unclassified sequences</taxon>
        <taxon>metagenomes</taxon>
        <taxon>ecological metagenomes</taxon>
    </lineage>
</organism>
<protein>
    <submittedName>
        <fullName evidence="1">Uncharacterized protein</fullName>
    </submittedName>
</protein>
<proteinExistence type="predicted"/>
<name>A0A0F8VTF3_9ZZZZ</name>
<accession>A0A0F8VTF3</accession>